<keyword evidence="7" id="KW-1185">Reference proteome</keyword>
<organism evidence="6 7">
    <name type="scientific">Rhizobium rhizoryzae</name>
    <dbReference type="NCBI Taxonomy" id="451876"/>
    <lineage>
        <taxon>Bacteria</taxon>
        <taxon>Pseudomonadati</taxon>
        <taxon>Pseudomonadota</taxon>
        <taxon>Alphaproteobacteria</taxon>
        <taxon>Hyphomicrobiales</taxon>
        <taxon>Rhizobiaceae</taxon>
        <taxon>Rhizobium/Agrobacterium group</taxon>
        <taxon>Rhizobium</taxon>
    </lineage>
</organism>
<keyword evidence="3" id="KW-1005">Bacterial flagellum biogenesis</keyword>
<comment type="caution">
    <text evidence="6">The sequence shown here is derived from an EMBL/GenBank/DDBJ whole genome shotgun (WGS) entry which is preliminary data.</text>
</comment>
<feature type="region of interest" description="Disordered" evidence="5">
    <location>
        <begin position="141"/>
        <end position="173"/>
    </location>
</feature>
<keyword evidence="6" id="KW-0969">Cilium</keyword>
<comment type="similarity">
    <text evidence="1">Belongs to the FlgD family.</text>
</comment>
<evidence type="ECO:0000313" key="6">
    <source>
        <dbReference type="EMBL" id="MBB4143284.1"/>
    </source>
</evidence>
<keyword evidence="6" id="KW-0282">Flagellum</keyword>
<feature type="compositionally biased region" description="Low complexity" evidence="5">
    <location>
        <begin position="146"/>
        <end position="173"/>
    </location>
</feature>
<dbReference type="RefSeq" id="WP_062555373.1">
    <property type="nucleotide sequence ID" value="NZ_CP049250.1"/>
</dbReference>
<reference evidence="6 7" key="1">
    <citation type="submission" date="2020-08" db="EMBL/GenBank/DDBJ databases">
        <title>Genomic Encyclopedia of Type Strains, Phase IV (KMG-IV): sequencing the most valuable type-strain genomes for metagenomic binning, comparative biology and taxonomic classification.</title>
        <authorList>
            <person name="Goeker M."/>
        </authorList>
    </citation>
    <scope>NUCLEOTIDE SEQUENCE [LARGE SCALE GENOMIC DNA]</scope>
    <source>
        <strain evidence="6 7">DSM 29514</strain>
    </source>
</reference>
<proteinExistence type="inferred from homology"/>
<evidence type="ECO:0000256" key="2">
    <source>
        <dbReference type="ARBA" id="ARBA00016013"/>
    </source>
</evidence>
<feature type="region of interest" description="Disordered" evidence="5">
    <location>
        <begin position="1"/>
        <end position="26"/>
    </location>
</feature>
<evidence type="ECO:0000256" key="3">
    <source>
        <dbReference type="ARBA" id="ARBA00022795"/>
    </source>
</evidence>
<dbReference type="GO" id="GO:0044781">
    <property type="term" value="P:bacterial-type flagellum organization"/>
    <property type="evidence" value="ECO:0007669"/>
    <property type="project" value="UniProtKB-KW"/>
</dbReference>
<evidence type="ECO:0000256" key="1">
    <source>
        <dbReference type="ARBA" id="ARBA00010577"/>
    </source>
</evidence>
<dbReference type="Pfam" id="PF03963">
    <property type="entry name" value="FlgD"/>
    <property type="match status" value="1"/>
</dbReference>
<gene>
    <name evidence="6" type="ORF">GGQ72_001783</name>
</gene>
<evidence type="ECO:0000313" key="7">
    <source>
        <dbReference type="Proteomes" id="UP000519897"/>
    </source>
</evidence>
<dbReference type="EMBL" id="JACIEC010000001">
    <property type="protein sequence ID" value="MBB4143284.1"/>
    <property type="molecule type" value="Genomic_DNA"/>
</dbReference>
<feature type="compositionally biased region" description="Polar residues" evidence="5">
    <location>
        <begin position="1"/>
        <end position="23"/>
    </location>
</feature>
<dbReference type="NCBIfam" id="NF004670">
    <property type="entry name" value="PRK06009.1"/>
    <property type="match status" value="1"/>
</dbReference>
<dbReference type="InterPro" id="IPR005648">
    <property type="entry name" value="FlgD"/>
</dbReference>
<keyword evidence="6" id="KW-0966">Cell projection</keyword>
<name>A0A7W6LF81_9HYPH</name>
<evidence type="ECO:0000256" key="5">
    <source>
        <dbReference type="SAM" id="MobiDB-lite"/>
    </source>
</evidence>
<sequence>MAVDSVSKSTAASNPWANAGASTKDTDKASVNYDSFLKLLIAQMKNQDPTSPMDASEQISQLASFSQVEQTIQTNNHLKSMLQAEALTRAGDIVGKYIMSADDTVTGKVKEVQVYSDGVMAVTEGGGKVLLQAGVVVSDREIPKPTTTTTSATGSSTETTTNTNTNTNNGSSS</sequence>
<dbReference type="AlphaFoldDB" id="A0A7W6LF81"/>
<evidence type="ECO:0000256" key="4">
    <source>
        <dbReference type="ARBA" id="ARBA00024746"/>
    </source>
</evidence>
<dbReference type="Proteomes" id="UP000519897">
    <property type="component" value="Unassembled WGS sequence"/>
</dbReference>
<accession>A0A7W6LF81</accession>
<protein>
    <recommendedName>
        <fullName evidence="2">Basal-body rod modification protein FlgD</fullName>
    </recommendedName>
</protein>
<comment type="function">
    <text evidence="4">Required for flagellar hook formation. May act as a scaffolding protein.</text>
</comment>